<reference evidence="2" key="2">
    <citation type="submission" date="2022-06" db="UniProtKB">
        <authorList>
            <consortium name="EnsemblMetazoa"/>
        </authorList>
    </citation>
    <scope>IDENTIFICATION</scope>
    <source>
        <strain evidence="2">DF5081</strain>
    </source>
</reference>
<evidence type="ECO:0000313" key="2">
    <source>
        <dbReference type="EnsemblMetazoa" id="CJA34677.1"/>
    </source>
</evidence>
<protein>
    <submittedName>
        <fullName evidence="2">Uncharacterized protein</fullName>
    </submittedName>
</protein>
<reference evidence="3" key="1">
    <citation type="submission" date="2010-08" db="EMBL/GenBank/DDBJ databases">
        <authorList>
            <consortium name="Caenorhabditis japonica Sequencing Consortium"/>
            <person name="Wilson R.K."/>
        </authorList>
    </citation>
    <scope>NUCLEOTIDE SEQUENCE [LARGE SCALE GENOMIC DNA]</scope>
    <source>
        <strain evidence="3">DF5081</strain>
    </source>
</reference>
<keyword evidence="3" id="KW-1185">Reference proteome</keyword>
<dbReference type="EnsemblMetazoa" id="CJA34677.1">
    <property type="protein sequence ID" value="CJA34677.1"/>
    <property type="gene ID" value="WBGene00210524"/>
</dbReference>
<dbReference type="Proteomes" id="UP000005237">
    <property type="component" value="Unassembled WGS sequence"/>
</dbReference>
<sequence>MTKTNDELQQIKEDCDTRIKKFKEKIKTFEKNFEESEVIKKKTISDLKDLYENETTQQRTKYETMIEDQIRKSFRQLKEKEAEVCT</sequence>
<name>A0A8R1EFE7_CAEJA</name>
<evidence type="ECO:0000313" key="3">
    <source>
        <dbReference type="Proteomes" id="UP000005237"/>
    </source>
</evidence>
<keyword evidence="1" id="KW-0175">Coiled coil</keyword>
<proteinExistence type="predicted"/>
<evidence type="ECO:0000256" key="1">
    <source>
        <dbReference type="SAM" id="Coils"/>
    </source>
</evidence>
<organism evidence="2 3">
    <name type="scientific">Caenorhabditis japonica</name>
    <dbReference type="NCBI Taxonomy" id="281687"/>
    <lineage>
        <taxon>Eukaryota</taxon>
        <taxon>Metazoa</taxon>
        <taxon>Ecdysozoa</taxon>
        <taxon>Nematoda</taxon>
        <taxon>Chromadorea</taxon>
        <taxon>Rhabditida</taxon>
        <taxon>Rhabditina</taxon>
        <taxon>Rhabditomorpha</taxon>
        <taxon>Rhabditoidea</taxon>
        <taxon>Rhabditidae</taxon>
        <taxon>Peloderinae</taxon>
        <taxon>Caenorhabditis</taxon>
    </lineage>
</organism>
<dbReference type="AlphaFoldDB" id="A0A8R1EFE7"/>
<feature type="coiled-coil region" evidence="1">
    <location>
        <begin position="5"/>
        <end position="32"/>
    </location>
</feature>
<accession>A0A8R1EFE7</accession>